<keyword evidence="10" id="KW-1185">Reference proteome</keyword>
<dbReference type="PROSITE" id="PS50885">
    <property type="entry name" value="HAMP"/>
    <property type="match status" value="1"/>
</dbReference>
<keyword evidence="5" id="KW-0418">Kinase</keyword>
<keyword evidence="3" id="KW-0808">Transferase</keyword>
<dbReference type="Pfam" id="PF00672">
    <property type="entry name" value="HAMP"/>
    <property type="match status" value="1"/>
</dbReference>
<evidence type="ECO:0000256" key="1">
    <source>
        <dbReference type="ARBA" id="ARBA00000085"/>
    </source>
</evidence>
<dbReference type="RefSeq" id="WP_341373444.1">
    <property type="nucleotide sequence ID" value="NZ_JBBUTF010000005.1"/>
</dbReference>
<keyword evidence="6" id="KW-0067">ATP-binding</keyword>
<feature type="domain" description="HAMP" evidence="8">
    <location>
        <begin position="234"/>
        <end position="287"/>
    </location>
</feature>
<dbReference type="PANTHER" id="PTHR44936">
    <property type="entry name" value="SENSOR PROTEIN CREC"/>
    <property type="match status" value="1"/>
</dbReference>
<evidence type="ECO:0000313" key="10">
    <source>
        <dbReference type="Proteomes" id="UP001368500"/>
    </source>
</evidence>
<evidence type="ECO:0000256" key="7">
    <source>
        <dbReference type="SAM" id="Phobius"/>
    </source>
</evidence>
<dbReference type="EC" id="2.7.13.3" evidence="2"/>
<dbReference type="InterPro" id="IPR050980">
    <property type="entry name" value="2C_sensor_his_kinase"/>
</dbReference>
<sequence length="292" mass="32015">MKLLYKFNLVFILVGAIGSAGAGLIARDMLQQQARDEVLNTGRLLIDTALAVRGYTAGQITSLLQSQLEQNFHPQAVPSYSATEVHKALSVRYPDYSYKEATINPTNLRDKAEGWEVDIVQKFKQEPKLEEYIGVRESSSTGRALYVARPLRVGSPACLACHSSVEAAPKSLIEKYGPANGFGWQLNEVVGAQVVQVPMELPLKRADAALRLLLTSMLGVFVAVGIVLNLMIWWFVVRPVTRLATLADRVSQGELDAPAFDRGSRDEIGLLAAAFARMRTSVNKAMKLLEQG</sequence>
<evidence type="ECO:0000256" key="4">
    <source>
        <dbReference type="ARBA" id="ARBA00022741"/>
    </source>
</evidence>
<evidence type="ECO:0000259" key="8">
    <source>
        <dbReference type="PROSITE" id="PS50885"/>
    </source>
</evidence>
<comment type="catalytic activity">
    <reaction evidence="1">
        <text>ATP + protein L-histidine = ADP + protein N-phospho-L-histidine.</text>
        <dbReference type="EC" id="2.7.13.3"/>
    </reaction>
</comment>
<dbReference type="PANTHER" id="PTHR44936:SF10">
    <property type="entry name" value="SENSOR PROTEIN RSTB"/>
    <property type="match status" value="1"/>
</dbReference>
<dbReference type="SMART" id="SM00304">
    <property type="entry name" value="HAMP"/>
    <property type="match status" value="1"/>
</dbReference>
<protein>
    <recommendedName>
        <fullName evidence="2">histidine kinase</fullName>
        <ecNumber evidence="2">2.7.13.3</ecNumber>
    </recommendedName>
</protein>
<organism evidence="9 10">
    <name type="scientific">Pseudaquabacterium rugosum</name>
    <dbReference type="NCBI Taxonomy" id="2984194"/>
    <lineage>
        <taxon>Bacteria</taxon>
        <taxon>Pseudomonadati</taxon>
        <taxon>Pseudomonadota</taxon>
        <taxon>Betaproteobacteria</taxon>
        <taxon>Burkholderiales</taxon>
        <taxon>Sphaerotilaceae</taxon>
        <taxon>Pseudaquabacterium</taxon>
    </lineage>
</organism>
<dbReference type="Pfam" id="PF11845">
    <property type="entry name" value="Tll0287-like"/>
    <property type="match status" value="1"/>
</dbReference>
<feature type="transmembrane region" description="Helical" evidence="7">
    <location>
        <begin position="212"/>
        <end position="236"/>
    </location>
</feature>
<evidence type="ECO:0000256" key="6">
    <source>
        <dbReference type="ARBA" id="ARBA00022840"/>
    </source>
</evidence>
<accession>A0ABU9B9E5</accession>
<keyword evidence="7" id="KW-0812">Transmembrane</keyword>
<dbReference type="EMBL" id="JBBUTF010000005">
    <property type="protein sequence ID" value="MEK8025665.1"/>
    <property type="molecule type" value="Genomic_DNA"/>
</dbReference>
<evidence type="ECO:0000256" key="2">
    <source>
        <dbReference type="ARBA" id="ARBA00012438"/>
    </source>
</evidence>
<name>A0ABU9B9E5_9BURK</name>
<dbReference type="Proteomes" id="UP001368500">
    <property type="component" value="Unassembled WGS sequence"/>
</dbReference>
<evidence type="ECO:0000313" key="9">
    <source>
        <dbReference type="EMBL" id="MEK8025665.1"/>
    </source>
</evidence>
<dbReference type="InterPro" id="IPR021796">
    <property type="entry name" value="Tll0287-like_dom"/>
</dbReference>
<dbReference type="CDD" id="cd06225">
    <property type="entry name" value="HAMP"/>
    <property type="match status" value="1"/>
</dbReference>
<dbReference type="SUPFAM" id="SSF158472">
    <property type="entry name" value="HAMP domain-like"/>
    <property type="match status" value="1"/>
</dbReference>
<feature type="transmembrane region" description="Helical" evidence="7">
    <location>
        <begin position="6"/>
        <end position="26"/>
    </location>
</feature>
<keyword evidence="7" id="KW-1133">Transmembrane helix</keyword>
<gene>
    <name evidence="9" type="ORF">AACH11_06805</name>
</gene>
<evidence type="ECO:0000256" key="5">
    <source>
        <dbReference type="ARBA" id="ARBA00022777"/>
    </source>
</evidence>
<dbReference type="Gene3D" id="6.10.340.10">
    <property type="match status" value="1"/>
</dbReference>
<reference evidence="9 10" key="1">
    <citation type="submission" date="2024-04" db="EMBL/GenBank/DDBJ databases">
        <title>Novel species of the genus Ideonella isolated from streams.</title>
        <authorList>
            <person name="Lu H."/>
        </authorList>
    </citation>
    <scope>NUCLEOTIDE SEQUENCE [LARGE SCALE GENOMIC DNA]</scope>
    <source>
        <strain evidence="9 10">BYS139W</strain>
    </source>
</reference>
<keyword evidence="4" id="KW-0547">Nucleotide-binding</keyword>
<evidence type="ECO:0000256" key="3">
    <source>
        <dbReference type="ARBA" id="ARBA00022679"/>
    </source>
</evidence>
<keyword evidence="7" id="KW-0472">Membrane</keyword>
<dbReference type="InterPro" id="IPR003660">
    <property type="entry name" value="HAMP_dom"/>
</dbReference>
<proteinExistence type="predicted"/>
<comment type="caution">
    <text evidence="9">The sequence shown here is derived from an EMBL/GenBank/DDBJ whole genome shotgun (WGS) entry which is preliminary data.</text>
</comment>